<evidence type="ECO:0000256" key="1">
    <source>
        <dbReference type="SAM" id="MobiDB-lite"/>
    </source>
</evidence>
<name>A0A4Z2IEB9_9TELE</name>
<dbReference type="EMBL" id="SRLO01000098">
    <property type="protein sequence ID" value="TNN75905.1"/>
    <property type="molecule type" value="Genomic_DNA"/>
</dbReference>
<comment type="caution">
    <text evidence="3">The sequence shown here is derived from an EMBL/GenBank/DDBJ whole genome shotgun (WGS) entry which is preliminary data.</text>
</comment>
<evidence type="ECO:0000256" key="2">
    <source>
        <dbReference type="SAM" id="SignalP"/>
    </source>
</evidence>
<accession>A0A4Z2IEB9</accession>
<protein>
    <submittedName>
        <fullName evidence="3">Uncharacterized protein</fullName>
    </submittedName>
</protein>
<dbReference type="AlphaFoldDB" id="A0A4Z2IEB9"/>
<evidence type="ECO:0000313" key="4">
    <source>
        <dbReference type="Proteomes" id="UP000314294"/>
    </source>
</evidence>
<dbReference type="Proteomes" id="UP000314294">
    <property type="component" value="Unassembled WGS sequence"/>
</dbReference>
<feature type="compositionally biased region" description="Polar residues" evidence="1">
    <location>
        <begin position="26"/>
        <end position="44"/>
    </location>
</feature>
<feature type="compositionally biased region" description="Basic residues" evidence="1">
    <location>
        <begin position="225"/>
        <end position="238"/>
    </location>
</feature>
<keyword evidence="4" id="KW-1185">Reference proteome</keyword>
<evidence type="ECO:0000313" key="3">
    <source>
        <dbReference type="EMBL" id="TNN75905.1"/>
    </source>
</evidence>
<gene>
    <name evidence="3" type="ORF">EYF80_013875</name>
</gene>
<sequence length="238" mass="25777">MLSTSSWLDITSFFSLWQIPVSHCASSSSISPERNPRNLKTQTPCHRGAAGRLTVSDDAQDGQVHQALPVGALLQRDAVARGGEDVAAADGDQLAAVVSARHVVQHRRVVDEGVQLPAGGGGTRCHTSKLDKFTVPGLEGDQRVHDAGLMVLGHVLMHVRVVLPDVALGAAVGDRPEAKRRRVGVRTLELQREKHGRHVVNGRIDGRNKRRGTTKTLGDKETGRSLRKKKTARKRETS</sequence>
<reference evidence="3 4" key="1">
    <citation type="submission" date="2019-03" db="EMBL/GenBank/DDBJ databases">
        <title>First draft genome of Liparis tanakae, snailfish: a comprehensive survey of snailfish specific genes.</title>
        <authorList>
            <person name="Kim W."/>
            <person name="Song I."/>
            <person name="Jeong J.-H."/>
            <person name="Kim D."/>
            <person name="Kim S."/>
            <person name="Ryu S."/>
            <person name="Song J.Y."/>
            <person name="Lee S.K."/>
        </authorList>
    </citation>
    <scope>NUCLEOTIDE SEQUENCE [LARGE SCALE GENOMIC DNA]</scope>
    <source>
        <tissue evidence="3">Muscle</tissue>
    </source>
</reference>
<proteinExistence type="predicted"/>
<feature type="region of interest" description="Disordered" evidence="1">
    <location>
        <begin position="26"/>
        <end position="45"/>
    </location>
</feature>
<feature type="signal peptide" evidence="2">
    <location>
        <begin position="1"/>
        <end position="24"/>
    </location>
</feature>
<keyword evidence="2" id="KW-0732">Signal</keyword>
<feature type="chain" id="PRO_5021432641" evidence="2">
    <location>
        <begin position="25"/>
        <end position="238"/>
    </location>
</feature>
<organism evidence="3 4">
    <name type="scientific">Liparis tanakae</name>
    <name type="common">Tanaka's snailfish</name>
    <dbReference type="NCBI Taxonomy" id="230148"/>
    <lineage>
        <taxon>Eukaryota</taxon>
        <taxon>Metazoa</taxon>
        <taxon>Chordata</taxon>
        <taxon>Craniata</taxon>
        <taxon>Vertebrata</taxon>
        <taxon>Euteleostomi</taxon>
        <taxon>Actinopterygii</taxon>
        <taxon>Neopterygii</taxon>
        <taxon>Teleostei</taxon>
        <taxon>Neoteleostei</taxon>
        <taxon>Acanthomorphata</taxon>
        <taxon>Eupercaria</taxon>
        <taxon>Perciformes</taxon>
        <taxon>Cottioidei</taxon>
        <taxon>Cottales</taxon>
        <taxon>Liparidae</taxon>
        <taxon>Liparis</taxon>
    </lineage>
</organism>
<feature type="region of interest" description="Disordered" evidence="1">
    <location>
        <begin position="193"/>
        <end position="238"/>
    </location>
</feature>